<evidence type="ECO:0000256" key="5">
    <source>
        <dbReference type="ARBA" id="ARBA00022898"/>
    </source>
</evidence>
<feature type="binding site" evidence="6">
    <location>
        <position position="278"/>
    </location>
    <ligand>
        <name>pyridoxal 5'-phosphate</name>
        <dbReference type="ChEBI" id="CHEBI:597326"/>
    </ligand>
</feature>
<dbReference type="EC" id="2.6.1.11" evidence="6"/>
<dbReference type="EMBL" id="LQPQ01000039">
    <property type="protein sequence ID" value="ORW83839.1"/>
    <property type="molecule type" value="Genomic_DNA"/>
</dbReference>
<dbReference type="InterPro" id="IPR015422">
    <property type="entry name" value="PyrdxlP-dep_Trfase_small"/>
</dbReference>
<dbReference type="OrthoDB" id="9801052at2"/>
<dbReference type="CDD" id="cd00610">
    <property type="entry name" value="OAT_like"/>
    <property type="match status" value="1"/>
</dbReference>
<evidence type="ECO:0000313" key="8">
    <source>
        <dbReference type="Proteomes" id="UP000193087"/>
    </source>
</evidence>
<comment type="similarity">
    <text evidence="6">Belongs to the class-III pyridoxal-phosphate-dependent aminotransferase family. ArgD subfamily.</text>
</comment>
<dbReference type="GeneID" id="93494628"/>
<dbReference type="PROSITE" id="PS00600">
    <property type="entry name" value="AA_TRANSFER_CLASS_3"/>
    <property type="match status" value="1"/>
</dbReference>
<evidence type="ECO:0000313" key="7">
    <source>
        <dbReference type="EMBL" id="ORW83839.1"/>
    </source>
</evidence>
<comment type="catalytic activity">
    <reaction evidence="6">
        <text>N(2)-acetyl-L-ornithine + 2-oxoglutarate = N-acetyl-L-glutamate 5-semialdehyde + L-glutamate</text>
        <dbReference type="Rhea" id="RHEA:18049"/>
        <dbReference type="ChEBI" id="CHEBI:16810"/>
        <dbReference type="ChEBI" id="CHEBI:29123"/>
        <dbReference type="ChEBI" id="CHEBI:29985"/>
        <dbReference type="ChEBI" id="CHEBI:57805"/>
        <dbReference type="EC" id="2.6.1.11"/>
    </reaction>
</comment>
<dbReference type="GO" id="GO:0006526">
    <property type="term" value="P:L-arginine biosynthetic process"/>
    <property type="evidence" value="ECO:0007669"/>
    <property type="project" value="UniProtKB-UniRule"/>
</dbReference>
<dbReference type="FunFam" id="3.40.640.10:FF:000004">
    <property type="entry name" value="Acetylornithine aminotransferase"/>
    <property type="match status" value="1"/>
</dbReference>
<dbReference type="UniPathway" id="UPA00068">
    <property type="reaction ID" value="UER00109"/>
</dbReference>
<comment type="subcellular location">
    <subcellularLocation>
        <location evidence="6">Cytoplasm</location>
    </subcellularLocation>
</comment>
<dbReference type="AlphaFoldDB" id="A0A1X2D7W2"/>
<keyword evidence="1 6" id="KW-0055">Arginine biosynthesis</keyword>
<keyword evidence="8" id="KW-1185">Reference proteome</keyword>
<dbReference type="Pfam" id="PF00202">
    <property type="entry name" value="Aminotran_3"/>
    <property type="match status" value="1"/>
</dbReference>
<accession>A0A1X2D7W2</accession>
<dbReference type="InterPro" id="IPR050103">
    <property type="entry name" value="Class-III_PLP-dep_AT"/>
</dbReference>
<dbReference type="PANTHER" id="PTHR11986:SF79">
    <property type="entry name" value="ACETYLORNITHINE AMINOTRANSFERASE, MITOCHONDRIAL"/>
    <property type="match status" value="1"/>
</dbReference>
<dbReference type="NCBIfam" id="TIGR00707">
    <property type="entry name" value="argD"/>
    <property type="match status" value="1"/>
</dbReference>
<comment type="subunit">
    <text evidence="6">Homodimer.</text>
</comment>
<comment type="pathway">
    <text evidence="6">Amino-acid biosynthesis; L-arginine biosynthesis; N(2)-acetyl-L-ornithine from L-glutamate: step 4/4.</text>
</comment>
<keyword evidence="3 6" id="KW-0028">Amino-acid biosynthesis</keyword>
<feature type="binding site" evidence="6">
    <location>
        <position position="277"/>
    </location>
    <ligand>
        <name>N(2)-acetyl-L-ornithine</name>
        <dbReference type="ChEBI" id="CHEBI:57805"/>
    </ligand>
</feature>
<keyword evidence="5 6" id="KW-0663">Pyridoxal phosphate</keyword>
<dbReference type="PANTHER" id="PTHR11986">
    <property type="entry name" value="AMINOTRANSFERASE CLASS III"/>
    <property type="match status" value="1"/>
</dbReference>
<dbReference type="GO" id="GO:0030170">
    <property type="term" value="F:pyridoxal phosphate binding"/>
    <property type="evidence" value="ECO:0007669"/>
    <property type="project" value="InterPro"/>
</dbReference>
<comment type="miscellaneous">
    <text evidence="6">May also have succinyldiaminopimelate aminotransferase activity, thus carrying out the corresponding step in lysine biosynthesis.</text>
</comment>
<evidence type="ECO:0000256" key="4">
    <source>
        <dbReference type="ARBA" id="ARBA00022679"/>
    </source>
</evidence>
<feature type="binding site" evidence="6">
    <location>
        <begin position="220"/>
        <end position="223"/>
    </location>
    <ligand>
        <name>pyridoxal 5'-phosphate</name>
        <dbReference type="ChEBI" id="CHEBI:597326"/>
    </ligand>
</feature>
<protein>
    <recommendedName>
        <fullName evidence="6">Acetylornithine aminotransferase</fullName>
        <shortName evidence="6">ACOAT</shortName>
        <ecNumber evidence="6">2.6.1.11</ecNumber>
    </recommendedName>
</protein>
<dbReference type="GO" id="GO:0003992">
    <property type="term" value="F:N2-acetyl-L-ornithine:2-oxoglutarate 5-aminotransferase activity"/>
    <property type="evidence" value="ECO:0007669"/>
    <property type="project" value="UniProtKB-UniRule"/>
</dbReference>
<name>A0A1X2D7W2_9MYCO</name>
<dbReference type="RefSeq" id="WP_085249723.1">
    <property type="nucleotide sequence ID" value="NZ_CAJMWJ010000001.1"/>
</dbReference>
<keyword evidence="4 6" id="KW-0808">Transferase</keyword>
<evidence type="ECO:0000256" key="2">
    <source>
        <dbReference type="ARBA" id="ARBA00022576"/>
    </source>
</evidence>
<dbReference type="GO" id="GO:0005737">
    <property type="term" value="C:cytoplasm"/>
    <property type="evidence" value="ECO:0007669"/>
    <property type="project" value="UniProtKB-SubCell"/>
</dbReference>
<dbReference type="InterPro" id="IPR004636">
    <property type="entry name" value="AcOrn/SuccOrn_fam"/>
</dbReference>
<keyword evidence="6" id="KW-0963">Cytoplasm</keyword>
<sequence length="396" mass="40941">MTNTDTMQARWQAVMMNNYGTPPMALASGDGAVITDVDGKAYVDLLGGIAVNVLGHRHPAVIEAVMHQMSTLGHTSNLYATEPGITLAEELVALLGAETQARVFFCNSGTEANEVAFKLSRLTGRTKLVAAQEAFHGRTMGSLALTGQPAKQAPFEPLPGYVTHIPYGDADALSAAVDNDTAAVFLEPIMGESGVVVPPEGYLVAAREITARYGALLVLDEVQTGMGRTGAFYAHQHDGITPDVVTLAKGLGGGLPIGACLAVGPAAELLTPGLHGSTFGGNPVCTAAALAVLQVLAADDLVRRAEVLGKSLRHGVESLGHPLIDHVRGRGLLQGIVLTAPAAKGAEEAARRAGYLVNAAAPNVIRLAPPLIITEPQLDGFVAALPGILDRAGEAR</sequence>
<evidence type="ECO:0000256" key="1">
    <source>
        <dbReference type="ARBA" id="ARBA00022571"/>
    </source>
</evidence>
<feature type="modified residue" description="N6-(pyridoxal phosphate)lysine" evidence="6">
    <location>
        <position position="249"/>
    </location>
</feature>
<dbReference type="InterPro" id="IPR005814">
    <property type="entry name" value="Aminotrans_3"/>
</dbReference>
<dbReference type="InterPro" id="IPR015424">
    <property type="entry name" value="PyrdxlP-dep_Trfase"/>
</dbReference>
<dbReference type="InterPro" id="IPR015421">
    <property type="entry name" value="PyrdxlP-dep_Trfase_major"/>
</dbReference>
<evidence type="ECO:0000256" key="6">
    <source>
        <dbReference type="HAMAP-Rule" id="MF_01107"/>
    </source>
</evidence>
<dbReference type="STRING" id="486698.AWC22_14550"/>
<organism evidence="7 8">
    <name type="scientific">Mycobacterium riyadhense</name>
    <dbReference type="NCBI Taxonomy" id="486698"/>
    <lineage>
        <taxon>Bacteria</taxon>
        <taxon>Bacillati</taxon>
        <taxon>Actinomycetota</taxon>
        <taxon>Actinomycetes</taxon>
        <taxon>Mycobacteriales</taxon>
        <taxon>Mycobacteriaceae</taxon>
        <taxon>Mycobacterium</taxon>
    </lineage>
</organism>
<keyword evidence="2 6" id="KW-0032">Aminotransferase</keyword>
<feature type="binding site" evidence="6">
    <location>
        <begin position="109"/>
        <end position="110"/>
    </location>
    <ligand>
        <name>pyridoxal 5'-phosphate</name>
        <dbReference type="ChEBI" id="CHEBI:597326"/>
    </ligand>
</feature>
<dbReference type="Gene3D" id="3.40.640.10">
    <property type="entry name" value="Type I PLP-dependent aspartate aminotransferase-like (Major domain)"/>
    <property type="match status" value="1"/>
</dbReference>
<evidence type="ECO:0000256" key="3">
    <source>
        <dbReference type="ARBA" id="ARBA00022605"/>
    </source>
</evidence>
<dbReference type="SUPFAM" id="SSF53383">
    <property type="entry name" value="PLP-dependent transferases"/>
    <property type="match status" value="1"/>
</dbReference>
<dbReference type="Gene3D" id="3.90.1150.10">
    <property type="entry name" value="Aspartate Aminotransferase, domain 1"/>
    <property type="match status" value="1"/>
</dbReference>
<comment type="cofactor">
    <cofactor evidence="6">
        <name>pyridoxal 5'-phosphate</name>
        <dbReference type="ChEBI" id="CHEBI:597326"/>
    </cofactor>
    <text evidence="6">Binds 1 pyridoxal phosphate per subunit.</text>
</comment>
<reference evidence="7 8" key="1">
    <citation type="submission" date="2016-01" db="EMBL/GenBank/DDBJ databases">
        <title>The new phylogeny of the genus Mycobacterium.</title>
        <authorList>
            <person name="Tarcisio F."/>
            <person name="Conor M."/>
            <person name="Antonella G."/>
            <person name="Elisabetta G."/>
            <person name="Giulia F.S."/>
            <person name="Sara T."/>
            <person name="Anna F."/>
            <person name="Clotilde B."/>
            <person name="Roberto B."/>
            <person name="Veronica D.S."/>
            <person name="Fabio R."/>
            <person name="Monica P."/>
            <person name="Olivier J."/>
            <person name="Enrico T."/>
            <person name="Nicola S."/>
        </authorList>
    </citation>
    <scope>NUCLEOTIDE SEQUENCE [LARGE SCALE GENOMIC DNA]</scope>
    <source>
        <strain evidence="7 8">DSM 45176</strain>
    </source>
</reference>
<dbReference type="HAMAP" id="MF_01107">
    <property type="entry name" value="ArgD_aminotrans_3"/>
    <property type="match status" value="1"/>
</dbReference>
<feature type="binding site" evidence="6">
    <location>
        <position position="138"/>
    </location>
    <ligand>
        <name>N(2)-acetyl-L-ornithine</name>
        <dbReference type="ChEBI" id="CHEBI:57805"/>
    </ligand>
</feature>
<feature type="binding site" evidence="6">
    <location>
        <position position="135"/>
    </location>
    <ligand>
        <name>pyridoxal 5'-phosphate</name>
        <dbReference type="ChEBI" id="CHEBI:597326"/>
    </ligand>
</feature>
<dbReference type="NCBIfam" id="NF002874">
    <property type="entry name" value="PRK03244.1"/>
    <property type="match status" value="1"/>
</dbReference>
<gene>
    <name evidence="6" type="primary">argD</name>
    <name evidence="7" type="ORF">AWC22_14550</name>
</gene>
<dbReference type="InterPro" id="IPR049704">
    <property type="entry name" value="Aminotrans_3_PPA_site"/>
</dbReference>
<dbReference type="PIRSF" id="PIRSF000521">
    <property type="entry name" value="Transaminase_4ab_Lys_Orn"/>
    <property type="match status" value="1"/>
</dbReference>
<comment type="caution">
    <text evidence="7">The sequence shown here is derived from an EMBL/GenBank/DDBJ whole genome shotgun (WGS) entry which is preliminary data.</text>
</comment>
<proteinExistence type="inferred from homology"/>
<dbReference type="Proteomes" id="UP000193087">
    <property type="component" value="Unassembled WGS sequence"/>
</dbReference>
<dbReference type="GO" id="GO:0042802">
    <property type="term" value="F:identical protein binding"/>
    <property type="evidence" value="ECO:0007669"/>
    <property type="project" value="TreeGrafter"/>
</dbReference>